<dbReference type="EMBL" id="BGPR01042069">
    <property type="protein sequence ID" value="GBO18444.1"/>
    <property type="molecule type" value="Genomic_DNA"/>
</dbReference>
<evidence type="ECO:0000313" key="3">
    <source>
        <dbReference type="Proteomes" id="UP000499080"/>
    </source>
</evidence>
<feature type="non-terminal residue" evidence="2">
    <location>
        <position position="46"/>
    </location>
</feature>
<sequence>MGKDNWTPCRAYLQSDPRTSPHRKGSQPSQTDFRRCQGEISRSPHS</sequence>
<keyword evidence="3" id="KW-1185">Reference proteome</keyword>
<reference evidence="2 3" key="1">
    <citation type="journal article" date="2019" name="Sci. Rep.">
        <title>Orb-weaving spider Araneus ventricosus genome elucidates the spidroin gene catalogue.</title>
        <authorList>
            <person name="Kono N."/>
            <person name="Nakamura H."/>
            <person name="Ohtoshi R."/>
            <person name="Moran D.A.P."/>
            <person name="Shinohara A."/>
            <person name="Yoshida Y."/>
            <person name="Fujiwara M."/>
            <person name="Mori M."/>
            <person name="Tomita M."/>
            <person name="Arakawa K."/>
        </authorList>
    </citation>
    <scope>NUCLEOTIDE SEQUENCE [LARGE SCALE GENOMIC DNA]</scope>
</reference>
<dbReference type="AlphaFoldDB" id="A0A4Y2V236"/>
<comment type="caution">
    <text evidence="2">The sequence shown here is derived from an EMBL/GenBank/DDBJ whole genome shotgun (WGS) entry which is preliminary data.</text>
</comment>
<feature type="region of interest" description="Disordered" evidence="1">
    <location>
        <begin position="1"/>
        <end position="46"/>
    </location>
</feature>
<name>A0A4Y2V236_ARAVE</name>
<organism evidence="2 3">
    <name type="scientific">Araneus ventricosus</name>
    <name type="common">Orbweaver spider</name>
    <name type="synonym">Epeira ventricosa</name>
    <dbReference type="NCBI Taxonomy" id="182803"/>
    <lineage>
        <taxon>Eukaryota</taxon>
        <taxon>Metazoa</taxon>
        <taxon>Ecdysozoa</taxon>
        <taxon>Arthropoda</taxon>
        <taxon>Chelicerata</taxon>
        <taxon>Arachnida</taxon>
        <taxon>Araneae</taxon>
        <taxon>Araneomorphae</taxon>
        <taxon>Entelegynae</taxon>
        <taxon>Araneoidea</taxon>
        <taxon>Araneidae</taxon>
        <taxon>Araneus</taxon>
    </lineage>
</organism>
<accession>A0A4Y2V236</accession>
<proteinExistence type="predicted"/>
<gene>
    <name evidence="2" type="ORF">AVEN_208818_1</name>
</gene>
<evidence type="ECO:0000256" key="1">
    <source>
        <dbReference type="SAM" id="MobiDB-lite"/>
    </source>
</evidence>
<dbReference type="Proteomes" id="UP000499080">
    <property type="component" value="Unassembled WGS sequence"/>
</dbReference>
<protein>
    <submittedName>
        <fullName evidence="2">Uncharacterized protein</fullName>
    </submittedName>
</protein>
<evidence type="ECO:0000313" key="2">
    <source>
        <dbReference type="EMBL" id="GBO18444.1"/>
    </source>
</evidence>